<dbReference type="EMBL" id="LGTQ01000005">
    <property type="protein sequence ID" value="KPM49905.1"/>
    <property type="molecule type" value="Genomic_DNA"/>
</dbReference>
<keyword evidence="4" id="KW-1185">Reference proteome</keyword>
<dbReference type="Pfam" id="PF02113">
    <property type="entry name" value="Peptidase_S13"/>
    <property type="match status" value="1"/>
</dbReference>
<dbReference type="InterPro" id="IPR012338">
    <property type="entry name" value="Beta-lactam/transpept-like"/>
</dbReference>
<dbReference type="OrthoDB" id="9802627at2"/>
<dbReference type="InterPro" id="IPR000667">
    <property type="entry name" value="Peptidase_S13"/>
</dbReference>
<dbReference type="GO" id="GO:0000270">
    <property type="term" value="P:peptidoglycan metabolic process"/>
    <property type="evidence" value="ECO:0007669"/>
    <property type="project" value="TreeGrafter"/>
</dbReference>
<sequence>MKFIALILLQLSGLQSELIRELTDFQNQPDIQHGTVAAHIQRVSDGKEMVNFNANKAVNSASTLKLITTATALGSLGAEYKFKTDVGYSGKISGNQLNGDLIIIPDGDPSLGSERSPLQFNEIIEDCITPLKALGVQRITGNVIIRDLSIYSYDVPDSWIWGDLGNYYGAIPHQFNINENKYTVYFNPGHSVDEPTEIYSIIPMNPNWRIINNVKTGKAGSGDQVYIYASPSSETILMKGTVPLGENRFEVKGSIPNPAGLFRYELIRQLNENGIEVEQSAIEPNPAEIIEITDFHLLHRFLSEPLSKLAQDCNYNSINLYADAFLHQFGDSGFSNFESGLENMKDYWLQKGLSLGGFNPKDGSGLSPSGVITTQNMTDILAKASKEIFFLPFFESIPVYGESGSVRYKDRGNATRGRVRAKSGYIDGTRAYAGYVEDKTGELYAFMICVNRYEPEARNKVRLFLDNFVVKMGSR</sequence>
<dbReference type="STRING" id="1605367.AFM12_04875"/>
<name>A0A0P7C562_9BACT</name>
<reference evidence="3 4" key="1">
    <citation type="submission" date="2015-07" db="EMBL/GenBank/DDBJ databases">
        <title>The draft genome sequence of Leadbetterella sp. JN14-9.</title>
        <authorList>
            <person name="Liu Y."/>
            <person name="Du J."/>
            <person name="Shao Z."/>
        </authorList>
    </citation>
    <scope>NUCLEOTIDE SEQUENCE [LARGE SCALE GENOMIC DNA]</scope>
    <source>
        <strain evidence="3 4">JN14-9</strain>
    </source>
</reference>
<evidence type="ECO:0000256" key="2">
    <source>
        <dbReference type="ARBA" id="ARBA00022801"/>
    </source>
</evidence>
<comment type="caution">
    <text evidence="3">The sequence shown here is derived from an EMBL/GenBank/DDBJ whole genome shotgun (WGS) entry which is preliminary data.</text>
</comment>
<dbReference type="SUPFAM" id="SSF56601">
    <property type="entry name" value="beta-lactamase/transpeptidase-like"/>
    <property type="match status" value="1"/>
</dbReference>
<dbReference type="RefSeq" id="WP_055144439.1">
    <property type="nucleotide sequence ID" value="NZ_JXSZ01000005.1"/>
</dbReference>
<dbReference type="PANTHER" id="PTHR30023">
    <property type="entry name" value="D-ALANYL-D-ALANINE CARBOXYPEPTIDASE"/>
    <property type="match status" value="1"/>
</dbReference>
<protein>
    <recommendedName>
        <fullName evidence="5">D-alanyl-D-alanine carboxypeptidase</fullName>
    </recommendedName>
</protein>
<evidence type="ECO:0000313" key="4">
    <source>
        <dbReference type="Proteomes" id="UP000050454"/>
    </source>
</evidence>
<dbReference type="Gene3D" id="3.40.710.10">
    <property type="entry name" value="DD-peptidase/beta-lactamase superfamily"/>
    <property type="match status" value="1"/>
</dbReference>
<dbReference type="Proteomes" id="UP000050454">
    <property type="component" value="Unassembled WGS sequence"/>
</dbReference>
<gene>
    <name evidence="3" type="ORF">AFM12_04875</name>
</gene>
<accession>A0A0P7C562</accession>
<dbReference type="GO" id="GO:0004185">
    <property type="term" value="F:serine-type carboxypeptidase activity"/>
    <property type="evidence" value="ECO:0007669"/>
    <property type="project" value="InterPro"/>
</dbReference>
<organism evidence="3 4">
    <name type="scientific">Jiulongibacter sediminis</name>
    <dbReference type="NCBI Taxonomy" id="1605367"/>
    <lineage>
        <taxon>Bacteria</taxon>
        <taxon>Pseudomonadati</taxon>
        <taxon>Bacteroidota</taxon>
        <taxon>Cytophagia</taxon>
        <taxon>Cytophagales</taxon>
        <taxon>Leadbetterellaceae</taxon>
        <taxon>Jiulongibacter</taxon>
    </lineage>
</organism>
<evidence type="ECO:0008006" key="5">
    <source>
        <dbReference type="Google" id="ProtNLM"/>
    </source>
</evidence>
<dbReference type="AlphaFoldDB" id="A0A0P7C562"/>
<dbReference type="PATRIC" id="fig|1605367.3.peg.2325"/>
<dbReference type="PANTHER" id="PTHR30023:SF0">
    <property type="entry name" value="PENICILLIN-SENSITIVE CARBOXYPEPTIDASE A"/>
    <property type="match status" value="1"/>
</dbReference>
<evidence type="ECO:0000256" key="1">
    <source>
        <dbReference type="ARBA" id="ARBA00006096"/>
    </source>
</evidence>
<dbReference type="Gene3D" id="3.50.80.20">
    <property type="entry name" value="D-Ala-D-Ala carboxypeptidase C, peptidase S13"/>
    <property type="match status" value="1"/>
</dbReference>
<keyword evidence="2" id="KW-0378">Hydrolase</keyword>
<dbReference type="GO" id="GO:0006508">
    <property type="term" value="P:proteolysis"/>
    <property type="evidence" value="ECO:0007669"/>
    <property type="project" value="InterPro"/>
</dbReference>
<dbReference type="NCBIfam" id="TIGR00666">
    <property type="entry name" value="PBP4"/>
    <property type="match status" value="1"/>
</dbReference>
<dbReference type="PRINTS" id="PR00922">
    <property type="entry name" value="DADACBPTASE3"/>
</dbReference>
<proteinExistence type="inferred from homology"/>
<comment type="similarity">
    <text evidence="1">Belongs to the peptidase S13 family.</text>
</comment>
<evidence type="ECO:0000313" key="3">
    <source>
        <dbReference type="EMBL" id="KPM49905.1"/>
    </source>
</evidence>